<evidence type="ECO:0000259" key="3">
    <source>
        <dbReference type="Pfam" id="PF17853"/>
    </source>
</evidence>
<dbReference type="EMBL" id="MKQR01000016">
    <property type="protein sequence ID" value="OLR92781.1"/>
    <property type="molecule type" value="Genomic_DNA"/>
</dbReference>
<evidence type="ECO:0000259" key="2">
    <source>
        <dbReference type="Pfam" id="PF13556"/>
    </source>
</evidence>
<dbReference type="Gene3D" id="1.10.10.2840">
    <property type="entry name" value="PucR C-terminal helix-turn-helix domain"/>
    <property type="match status" value="1"/>
</dbReference>
<dbReference type="InterPro" id="IPR041522">
    <property type="entry name" value="CdaR_GGDEF"/>
</dbReference>
<evidence type="ECO:0000313" key="4">
    <source>
        <dbReference type="EMBL" id="OLR92781.1"/>
    </source>
</evidence>
<dbReference type="PANTHER" id="PTHR33744:SF1">
    <property type="entry name" value="DNA-BINDING TRANSCRIPTIONAL ACTIVATOR ADER"/>
    <property type="match status" value="1"/>
</dbReference>
<feature type="domain" description="PucR C-terminal helix-turn-helix" evidence="2">
    <location>
        <begin position="339"/>
        <end position="392"/>
    </location>
</feature>
<name>A0A1Q9LL60_9PSEU</name>
<accession>A0A1Q9LL60</accession>
<keyword evidence="5" id="KW-1185">Reference proteome</keyword>
<gene>
    <name evidence="4" type="ORF">BJP25_21990</name>
</gene>
<evidence type="ECO:0000313" key="5">
    <source>
        <dbReference type="Proteomes" id="UP000186040"/>
    </source>
</evidence>
<dbReference type="AlphaFoldDB" id="A0A1Q9LL60"/>
<dbReference type="RefSeq" id="WP_075975925.1">
    <property type="nucleotide sequence ID" value="NZ_MKQR01000016.1"/>
</dbReference>
<dbReference type="Pfam" id="PF17853">
    <property type="entry name" value="GGDEF_2"/>
    <property type="match status" value="1"/>
</dbReference>
<dbReference type="PANTHER" id="PTHR33744">
    <property type="entry name" value="CARBOHYDRATE DIACID REGULATOR"/>
    <property type="match status" value="1"/>
</dbReference>
<organism evidence="4 5">
    <name type="scientific">Actinokineospora bangkokensis</name>
    <dbReference type="NCBI Taxonomy" id="1193682"/>
    <lineage>
        <taxon>Bacteria</taxon>
        <taxon>Bacillati</taxon>
        <taxon>Actinomycetota</taxon>
        <taxon>Actinomycetes</taxon>
        <taxon>Pseudonocardiales</taxon>
        <taxon>Pseudonocardiaceae</taxon>
        <taxon>Actinokineospora</taxon>
    </lineage>
</organism>
<dbReference type="InterPro" id="IPR051448">
    <property type="entry name" value="CdaR-like_regulators"/>
</dbReference>
<evidence type="ECO:0000256" key="1">
    <source>
        <dbReference type="ARBA" id="ARBA00006754"/>
    </source>
</evidence>
<comment type="caution">
    <text evidence="4">The sequence shown here is derived from an EMBL/GenBank/DDBJ whole genome shotgun (WGS) entry which is preliminary data.</text>
</comment>
<feature type="domain" description="CdaR GGDEF-like" evidence="3">
    <location>
        <begin position="186"/>
        <end position="291"/>
    </location>
</feature>
<dbReference type="OrthoDB" id="3663486at2"/>
<proteinExistence type="inferred from homology"/>
<dbReference type="InterPro" id="IPR025736">
    <property type="entry name" value="PucR_C-HTH_dom"/>
</dbReference>
<reference evidence="4 5" key="1">
    <citation type="submission" date="2016-10" db="EMBL/GenBank/DDBJ databases">
        <title>The Draft Genome Sequence of Actinokineospora bangkokensis 44EHWT reveals the biosynthetic pathway of antifungal compounds Thailandins with unusual extender unit butylmalonyl-CoA.</title>
        <authorList>
            <person name="Greule A."/>
            <person name="Intra B."/>
            <person name="Flemming S."/>
            <person name="Rommel M.G."/>
            <person name="Panbangred W."/>
            <person name="Bechthold A."/>
        </authorList>
    </citation>
    <scope>NUCLEOTIDE SEQUENCE [LARGE SCALE GENOMIC DNA]</scope>
    <source>
        <strain evidence="4 5">44EHW</strain>
    </source>
</reference>
<sequence>MNAPRPSPRIAELIRRGAREVADPGADWLQELHDASLSGGAMASIGADPVLVESTRRANVAILLGWIAHNIEHPGERVPPSTAQDPLTHARELVRRGMDGGALDAYRKGQSAAWQRWMQVCFTLTDDPAELRELLSTTARSITAYIDDTVEAVRARMQAEREELTTGTHAERMATVTLLLEGAPVDTARAEARLGYPLTGPHTAALVWGAPGVDPRHLETTAEGLVEAAAAPRRLTVIANTATLWVWLPIATRPDLARLHVPEGVRVAVGRAATGLDGFRASHLEAATTQRTMDRSSPHRRTATYDDVLLVALLDQDRRTADAFVETTLGALRRADPELRTTALTYLRELCNVSRTADRLYTHRNTVLRRLHRADQLLPQPLADNPVHIAAALELCSWQSP</sequence>
<dbReference type="InterPro" id="IPR042070">
    <property type="entry name" value="PucR_C-HTH_sf"/>
</dbReference>
<dbReference type="STRING" id="1193682.BJP25_21990"/>
<protein>
    <submittedName>
        <fullName evidence="4">Transcriptional regulator</fullName>
    </submittedName>
</protein>
<dbReference type="Proteomes" id="UP000186040">
    <property type="component" value="Unassembled WGS sequence"/>
</dbReference>
<comment type="similarity">
    <text evidence="1">Belongs to the CdaR family.</text>
</comment>
<dbReference type="Pfam" id="PF13556">
    <property type="entry name" value="HTH_30"/>
    <property type="match status" value="1"/>
</dbReference>